<dbReference type="EMBL" id="BLZA01000011">
    <property type="protein sequence ID" value="GHJ85359.1"/>
    <property type="molecule type" value="Genomic_DNA"/>
</dbReference>
<evidence type="ECO:0008006" key="9">
    <source>
        <dbReference type="Google" id="ProtNLM"/>
    </source>
</evidence>
<evidence type="ECO:0000256" key="5">
    <source>
        <dbReference type="SAM" id="MobiDB-lite"/>
    </source>
</evidence>
<feature type="transmembrane region" description="Helical" evidence="6">
    <location>
        <begin position="189"/>
        <end position="215"/>
    </location>
</feature>
<keyword evidence="8" id="KW-1185">Reference proteome</keyword>
<protein>
    <recommendedName>
        <fullName evidence="9">Scamp-domain-containing protein</fullName>
    </recommendedName>
</protein>
<feature type="transmembrane region" description="Helical" evidence="6">
    <location>
        <begin position="235"/>
        <end position="259"/>
    </location>
</feature>
<proteinExistence type="predicted"/>
<dbReference type="SUPFAM" id="SSF103473">
    <property type="entry name" value="MFS general substrate transporter"/>
    <property type="match status" value="1"/>
</dbReference>
<evidence type="ECO:0000256" key="3">
    <source>
        <dbReference type="ARBA" id="ARBA00022989"/>
    </source>
</evidence>
<feature type="region of interest" description="Disordered" evidence="5">
    <location>
        <begin position="1"/>
        <end position="92"/>
    </location>
</feature>
<dbReference type="GO" id="GO:0032588">
    <property type="term" value="C:trans-Golgi network membrane"/>
    <property type="evidence" value="ECO:0007669"/>
    <property type="project" value="TreeGrafter"/>
</dbReference>
<evidence type="ECO:0000256" key="1">
    <source>
        <dbReference type="ARBA" id="ARBA00004141"/>
    </source>
</evidence>
<feature type="transmembrane region" description="Helical" evidence="6">
    <location>
        <begin position="129"/>
        <end position="149"/>
    </location>
</feature>
<evidence type="ECO:0000313" key="7">
    <source>
        <dbReference type="EMBL" id="GHJ85359.1"/>
    </source>
</evidence>
<organism evidence="7 8">
    <name type="scientific">Naganishia liquefaciens</name>
    <dbReference type="NCBI Taxonomy" id="104408"/>
    <lineage>
        <taxon>Eukaryota</taxon>
        <taxon>Fungi</taxon>
        <taxon>Dikarya</taxon>
        <taxon>Basidiomycota</taxon>
        <taxon>Agaricomycotina</taxon>
        <taxon>Tremellomycetes</taxon>
        <taxon>Filobasidiales</taxon>
        <taxon>Filobasidiaceae</taxon>
        <taxon>Naganishia</taxon>
    </lineage>
</organism>
<dbReference type="Pfam" id="PF04144">
    <property type="entry name" value="SCAMP"/>
    <property type="match status" value="1"/>
</dbReference>
<accession>A0A8H3YDI6</accession>
<dbReference type="PANTHER" id="PTHR10687:SF90">
    <property type="entry name" value="SECRETORY CARRIER MEMBRANE PROTEIN"/>
    <property type="match status" value="1"/>
</dbReference>
<comment type="caution">
    <text evidence="7">The sequence shown here is derived from an EMBL/GenBank/DDBJ whole genome shotgun (WGS) entry which is preliminary data.</text>
</comment>
<dbReference type="InterPro" id="IPR036259">
    <property type="entry name" value="MFS_trans_sf"/>
</dbReference>
<feature type="compositionally biased region" description="Polar residues" evidence="5">
    <location>
        <begin position="32"/>
        <end position="49"/>
    </location>
</feature>
<name>A0A8H3YDI6_9TREE</name>
<evidence type="ECO:0000256" key="6">
    <source>
        <dbReference type="SAM" id="Phobius"/>
    </source>
</evidence>
<keyword evidence="2 6" id="KW-0812">Transmembrane</keyword>
<dbReference type="Proteomes" id="UP000620104">
    <property type="component" value="Unassembled WGS sequence"/>
</dbReference>
<dbReference type="InterPro" id="IPR007273">
    <property type="entry name" value="SCAMP"/>
</dbReference>
<feature type="compositionally biased region" description="Basic and acidic residues" evidence="5">
    <location>
        <begin position="65"/>
        <end position="92"/>
    </location>
</feature>
<reference evidence="7" key="1">
    <citation type="submission" date="2020-07" db="EMBL/GenBank/DDBJ databases">
        <title>Draft Genome Sequence of a Deep-Sea Yeast, Naganishia (Cryptococcus) liquefaciens strain N6.</title>
        <authorList>
            <person name="Han Y.W."/>
            <person name="Kajitani R."/>
            <person name="Morimoto H."/>
            <person name="Parhat M."/>
            <person name="Tsubouchi H."/>
            <person name="Bakenova O."/>
            <person name="Ogata M."/>
            <person name="Argunhan B."/>
            <person name="Aoki R."/>
            <person name="Kajiwara S."/>
            <person name="Itoh T."/>
            <person name="Iwasaki H."/>
        </authorList>
    </citation>
    <scope>NUCLEOTIDE SEQUENCE</scope>
    <source>
        <strain evidence="7">N6</strain>
    </source>
</reference>
<dbReference type="PANTHER" id="PTHR10687">
    <property type="entry name" value="SECRETORY CARRIER-ASSOCIATED MEMBRANE PROTEIN SCAMP"/>
    <property type="match status" value="1"/>
</dbReference>
<evidence type="ECO:0000256" key="4">
    <source>
        <dbReference type="ARBA" id="ARBA00023136"/>
    </source>
</evidence>
<keyword evidence="3 6" id="KW-1133">Transmembrane helix</keyword>
<comment type="subcellular location">
    <subcellularLocation>
        <location evidence="1">Membrane</location>
        <topology evidence="1">Multi-pass membrane protein</topology>
    </subcellularLocation>
</comment>
<feature type="transmembrane region" description="Helical" evidence="6">
    <location>
        <begin position="161"/>
        <end position="177"/>
    </location>
</feature>
<keyword evidence="4 6" id="KW-0472">Membrane</keyword>
<sequence>MSNPFADPHRAEPLDGNPFEDTSDANPFGTHGNPSTYSLEDQTTPNASKYSFGGNPAAASSTYSAREEELRRKDEEMRRREEELNRRERDLDRTEAKANWPPFFPLIRHQISDLPDQNQRTMKGLYMQWLALVATLIVNLVACILLLLAGSSDGGKDTAASGSYVGVITVTSFFLWYRPIYLGYAKENGLALFFYAYFFFAGWHLLFSLYMLIGIPSTGSAGLINTISMLSQGHIAAGVLGVISSAGWAVQTVFGGWLYKTVWDFKNNHEGLNFANATDQFKRESFKTVVLHQSRM</sequence>
<dbReference type="OrthoDB" id="242866at2759"/>
<evidence type="ECO:0000313" key="8">
    <source>
        <dbReference type="Proteomes" id="UP000620104"/>
    </source>
</evidence>
<evidence type="ECO:0000256" key="2">
    <source>
        <dbReference type="ARBA" id="ARBA00022692"/>
    </source>
</evidence>
<gene>
    <name evidence="7" type="ORF">NliqN6_1761</name>
</gene>
<dbReference type="GO" id="GO:0015031">
    <property type="term" value="P:protein transport"/>
    <property type="evidence" value="ECO:0007669"/>
    <property type="project" value="InterPro"/>
</dbReference>
<dbReference type="GO" id="GO:0055038">
    <property type="term" value="C:recycling endosome membrane"/>
    <property type="evidence" value="ECO:0007669"/>
    <property type="project" value="TreeGrafter"/>
</dbReference>
<dbReference type="AlphaFoldDB" id="A0A8H3YDI6"/>